<feature type="region of interest" description="Disordered" evidence="1">
    <location>
        <begin position="1"/>
        <end position="44"/>
    </location>
</feature>
<sequence length="44" mass="5231">MESTHEFVENLHERQAKDEKNKKRQAQGHEDEKLPNNQKSNGNR</sequence>
<reference evidence="2 3" key="1">
    <citation type="submission" date="2021-02" db="EMBL/GenBank/DDBJ databases">
        <title>Bacillus sp. RD4P76, an endophyte from a halophyte.</title>
        <authorList>
            <person name="Sun J.-Q."/>
        </authorList>
    </citation>
    <scope>NUCLEOTIDE SEQUENCE [LARGE SCALE GENOMIC DNA]</scope>
    <source>
        <strain evidence="2 3">RD4P76</strain>
    </source>
</reference>
<evidence type="ECO:0000313" key="2">
    <source>
        <dbReference type="EMBL" id="MBM6617764.1"/>
    </source>
</evidence>
<dbReference type="Pfam" id="PF13215">
    <property type="entry name" value="DUF4023"/>
    <property type="match status" value="1"/>
</dbReference>
<evidence type="ECO:0000256" key="1">
    <source>
        <dbReference type="SAM" id="MobiDB-lite"/>
    </source>
</evidence>
<accession>A0ABS2DH07</accession>
<dbReference type="EMBL" id="JAFELM010000027">
    <property type="protein sequence ID" value="MBM6617764.1"/>
    <property type="molecule type" value="Genomic_DNA"/>
</dbReference>
<organism evidence="2 3">
    <name type="scientific">Bacillus suaedaesalsae</name>
    <dbReference type="NCBI Taxonomy" id="2810349"/>
    <lineage>
        <taxon>Bacteria</taxon>
        <taxon>Bacillati</taxon>
        <taxon>Bacillota</taxon>
        <taxon>Bacilli</taxon>
        <taxon>Bacillales</taxon>
        <taxon>Bacillaceae</taxon>
        <taxon>Bacillus</taxon>
    </lineage>
</organism>
<evidence type="ECO:0000313" key="3">
    <source>
        <dbReference type="Proteomes" id="UP001518925"/>
    </source>
</evidence>
<dbReference type="InterPro" id="IPR025097">
    <property type="entry name" value="DUF4023"/>
</dbReference>
<proteinExistence type="predicted"/>
<keyword evidence="3" id="KW-1185">Reference proteome</keyword>
<protein>
    <submittedName>
        <fullName evidence="2">DUF4023 domain-containing protein</fullName>
    </submittedName>
</protein>
<feature type="compositionally biased region" description="Basic and acidic residues" evidence="1">
    <location>
        <begin position="1"/>
        <end position="34"/>
    </location>
</feature>
<feature type="compositionally biased region" description="Polar residues" evidence="1">
    <location>
        <begin position="35"/>
        <end position="44"/>
    </location>
</feature>
<dbReference type="RefSeq" id="WP_204203134.1">
    <property type="nucleotide sequence ID" value="NZ_JAFELM010000027.1"/>
</dbReference>
<name>A0ABS2DH07_9BACI</name>
<gene>
    <name evidence="2" type="ORF">JR050_08795</name>
</gene>
<comment type="caution">
    <text evidence="2">The sequence shown here is derived from an EMBL/GenBank/DDBJ whole genome shotgun (WGS) entry which is preliminary data.</text>
</comment>
<dbReference type="Proteomes" id="UP001518925">
    <property type="component" value="Unassembled WGS sequence"/>
</dbReference>